<proteinExistence type="predicted"/>
<gene>
    <name evidence="2" type="ORF">OIU77_016827</name>
</gene>
<reference evidence="2" key="1">
    <citation type="submission" date="2022-10" db="EMBL/GenBank/DDBJ databases">
        <authorList>
            <person name="Hyden B.L."/>
            <person name="Feng K."/>
            <person name="Yates T."/>
            <person name="Jawdy S."/>
            <person name="Smart L.B."/>
            <person name="Muchero W."/>
        </authorList>
    </citation>
    <scope>NUCLEOTIDE SEQUENCE</scope>
    <source>
        <tissue evidence="2">Shoot tip</tissue>
    </source>
</reference>
<comment type="caution">
    <text evidence="2">The sequence shown here is derived from an EMBL/GenBank/DDBJ whole genome shotgun (WGS) entry which is preliminary data.</text>
</comment>
<evidence type="ECO:0000313" key="2">
    <source>
        <dbReference type="EMBL" id="KAJ6302807.1"/>
    </source>
</evidence>
<evidence type="ECO:0000256" key="1">
    <source>
        <dbReference type="SAM" id="MobiDB-lite"/>
    </source>
</evidence>
<feature type="compositionally biased region" description="Polar residues" evidence="1">
    <location>
        <begin position="31"/>
        <end position="46"/>
    </location>
</feature>
<organism evidence="2 3">
    <name type="scientific">Salix suchowensis</name>
    <dbReference type="NCBI Taxonomy" id="1278906"/>
    <lineage>
        <taxon>Eukaryota</taxon>
        <taxon>Viridiplantae</taxon>
        <taxon>Streptophyta</taxon>
        <taxon>Embryophyta</taxon>
        <taxon>Tracheophyta</taxon>
        <taxon>Spermatophyta</taxon>
        <taxon>Magnoliopsida</taxon>
        <taxon>eudicotyledons</taxon>
        <taxon>Gunneridae</taxon>
        <taxon>Pentapetalae</taxon>
        <taxon>rosids</taxon>
        <taxon>fabids</taxon>
        <taxon>Malpighiales</taxon>
        <taxon>Salicaceae</taxon>
        <taxon>Saliceae</taxon>
        <taxon>Salix</taxon>
    </lineage>
</organism>
<feature type="region of interest" description="Disordered" evidence="1">
    <location>
        <begin position="1"/>
        <end position="46"/>
    </location>
</feature>
<sequence>MGIHQSIQHSHSGSHMGSPSAQGRGPHFSSPAITRGSSVRTASISK</sequence>
<dbReference type="Proteomes" id="UP001141253">
    <property type="component" value="Chromosome 16"/>
</dbReference>
<evidence type="ECO:0000313" key="3">
    <source>
        <dbReference type="Proteomes" id="UP001141253"/>
    </source>
</evidence>
<protein>
    <submittedName>
        <fullName evidence="2">Uncharacterized protein</fullName>
    </submittedName>
</protein>
<dbReference type="EMBL" id="JAPFFI010000027">
    <property type="protein sequence ID" value="KAJ6302807.1"/>
    <property type="molecule type" value="Genomic_DNA"/>
</dbReference>
<keyword evidence="3" id="KW-1185">Reference proteome</keyword>
<reference evidence="2" key="2">
    <citation type="journal article" date="2023" name="Int. J. Mol. Sci.">
        <title>De Novo Assembly and Annotation of 11 Diverse Shrub Willow (Salix) Genomes Reveals Novel Gene Organization in Sex-Linked Regions.</title>
        <authorList>
            <person name="Hyden B."/>
            <person name="Feng K."/>
            <person name="Yates T.B."/>
            <person name="Jawdy S."/>
            <person name="Cereghino C."/>
            <person name="Smart L.B."/>
            <person name="Muchero W."/>
        </authorList>
    </citation>
    <scope>NUCLEOTIDE SEQUENCE</scope>
    <source>
        <tissue evidence="2">Shoot tip</tissue>
    </source>
</reference>
<name>A0ABQ8ZLP3_9ROSI</name>
<accession>A0ABQ8ZLP3</accession>
<feature type="compositionally biased region" description="Low complexity" evidence="1">
    <location>
        <begin position="1"/>
        <end position="18"/>
    </location>
</feature>